<dbReference type="AlphaFoldDB" id="A0A1I5XPT2"/>
<dbReference type="RefSeq" id="WP_093010156.1">
    <property type="nucleotide sequence ID" value="NZ_FOXV01000004.1"/>
</dbReference>
<organism evidence="2 3">
    <name type="scientific">Roseivivax halotolerans</name>
    <dbReference type="NCBI Taxonomy" id="93684"/>
    <lineage>
        <taxon>Bacteria</taxon>
        <taxon>Pseudomonadati</taxon>
        <taxon>Pseudomonadota</taxon>
        <taxon>Alphaproteobacteria</taxon>
        <taxon>Rhodobacterales</taxon>
        <taxon>Roseobacteraceae</taxon>
        <taxon>Roseivivax</taxon>
    </lineage>
</organism>
<evidence type="ECO:0000259" key="1">
    <source>
        <dbReference type="PROSITE" id="PS51352"/>
    </source>
</evidence>
<evidence type="ECO:0000313" key="3">
    <source>
        <dbReference type="Proteomes" id="UP000243106"/>
    </source>
</evidence>
<dbReference type="GO" id="GO:0016491">
    <property type="term" value="F:oxidoreductase activity"/>
    <property type="evidence" value="ECO:0007669"/>
    <property type="project" value="InterPro"/>
</dbReference>
<dbReference type="InterPro" id="IPR000866">
    <property type="entry name" value="AhpC/TSA"/>
</dbReference>
<dbReference type="InterPro" id="IPR036249">
    <property type="entry name" value="Thioredoxin-like_sf"/>
</dbReference>
<dbReference type="STRING" id="93684.SAMN05421853_10434"/>
<evidence type="ECO:0000313" key="2">
    <source>
        <dbReference type="EMBL" id="SFQ33920.1"/>
    </source>
</evidence>
<dbReference type="InterPro" id="IPR013766">
    <property type="entry name" value="Thioredoxin_domain"/>
</dbReference>
<sequence>MSRITPGTPLPEIRVAMLAGEDRTLGVPANGHDWQLIVVYRGLHCPICKSYLKELDELSPRFEELGLDVIAISADSAMQARAFADETGVSVPLGHSLNVGDMEALGLYVSDPRSPEETDHPFAEPALFVVNGDGHLQIVDISNAPFARPDLQKLAKGIGFIREKDYPTRGTRKAA</sequence>
<dbReference type="Pfam" id="PF00578">
    <property type="entry name" value="AhpC-TSA"/>
    <property type="match status" value="1"/>
</dbReference>
<reference evidence="3" key="1">
    <citation type="submission" date="2016-10" db="EMBL/GenBank/DDBJ databases">
        <authorList>
            <person name="Varghese N."/>
            <person name="Submissions S."/>
        </authorList>
    </citation>
    <scope>NUCLEOTIDE SEQUENCE [LARGE SCALE GENOMIC DNA]</scope>
    <source>
        <strain evidence="3">JCM 10271</strain>
    </source>
</reference>
<name>A0A1I5XPT2_9RHOB</name>
<dbReference type="SUPFAM" id="SSF52833">
    <property type="entry name" value="Thioredoxin-like"/>
    <property type="match status" value="1"/>
</dbReference>
<gene>
    <name evidence="2" type="ORF">SAMN05421853_10434</name>
</gene>
<proteinExistence type="predicted"/>
<dbReference type="GO" id="GO:0016209">
    <property type="term" value="F:antioxidant activity"/>
    <property type="evidence" value="ECO:0007669"/>
    <property type="project" value="InterPro"/>
</dbReference>
<accession>A0A1I5XPT2</accession>
<dbReference type="EMBL" id="FOXV01000004">
    <property type="protein sequence ID" value="SFQ33920.1"/>
    <property type="molecule type" value="Genomic_DNA"/>
</dbReference>
<dbReference type="Gene3D" id="3.40.30.10">
    <property type="entry name" value="Glutaredoxin"/>
    <property type="match status" value="1"/>
</dbReference>
<keyword evidence="3" id="KW-1185">Reference proteome</keyword>
<protein>
    <submittedName>
        <fullName evidence="2">Peroxiredoxin</fullName>
    </submittedName>
</protein>
<feature type="domain" description="Thioredoxin" evidence="1">
    <location>
        <begin position="4"/>
        <end position="163"/>
    </location>
</feature>
<dbReference type="Proteomes" id="UP000243106">
    <property type="component" value="Unassembled WGS sequence"/>
</dbReference>
<dbReference type="PROSITE" id="PS51352">
    <property type="entry name" value="THIOREDOXIN_2"/>
    <property type="match status" value="1"/>
</dbReference>